<dbReference type="InterPro" id="IPR039424">
    <property type="entry name" value="SBP_5"/>
</dbReference>
<dbReference type="AlphaFoldDB" id="A0A1D8JCJ6"/>
<evidence type="ECO:0000259" key="8">
    <source>
        <dbReference type="Pfam" id="PF00496"/>
    </source>
</evidence>
<evidence type="ECO:0000313" key="9">
    <source>
        <dbReference type="EMBL" id="AOV06424.1"/>
    </source>
</evidence>
<organism evidence="9 10">
    <name type="scientific">Sporosarcina ureilytica</name>
    <dbReference type="NCBI Taxonomy" id="298596"/>
    <lineage>
        <taxon>Bacteria</taxon>
        <taxon>Bacillati</taxon>
        <taxon>Bacillota</taxon>
        <taxon>Bacilli</taxon>
        <taxon>Bacillales</taxon>
        <taxon>Caryophanaceae</taxon>
        <taxon>Sporosarcina</taxon>
    </lineage>
</organism>
<dbReference type="PANTHER" id="PTHR30290:SF79">
    <property type="entry name" value="DIPEPTIDE-BINDING PROTEIN DPPE"/>
    <property type="match status" value="1"/>
</dbReference>
<dbReference type="FunFam" id="3.10.105.10:FF:000001">
    <property type="entry name" value="Oligopeptide ABC transporter, oligopeptide-binding protein"/>
    <property type="match status" value="1"/>
</dbReference>
<dbReference type="KEGG" id="surl:BI350_01570"/>
<keyword evidence="5" id="KW-0653">Protein transport</keyword>
<evidence type="ECO:0000256" key="4">
    <source>
        <dbReference type="ARBA" id="ARBA00022729"/>
    </source>
</evidence>
<evidence type="ECO:0000256" key="6">
    <source>
        <dbReference type="SAM" id="MobiDB-lite"/>
    </source>
</evidence>
<dbReference type="PROSITE" id="PS51257">
    <property type="entry name" value="PROKAR_LIPOPROTEIN"/>
    <property type="match status" value="1"/>
</dbReference>
<dbReference type="Pfam" id="PF00496">
    <property type="entry name" value="SBP_bac_5"/>
    <property type="match status" value="1"/>
</dbReference>
<accession>A0A1D8JCJ6</accession>
<dbReference type="Gene3D" id="3.40.190.10">
    <property type="entry name" value="Periplasmic binding protein-like II"/>
    <property type="match status" value="1"/>
</dbReference>
<dbReference type="Proteomes" id="UP000185746">
    <property type="component" value="Chromosome"/>
</dbReference>
<dbReference type="SUPFAM" id="SSF53850">
    <property type="entry name" value="Periplasmic binding protein-like II"/>
    <property type="match status" value="1"/>
</dbReference>
<keyword evidence="3" id="KW-0813">Transport</keyword>
<evidence type="ECO:0000256" key="3">
    <source>
        <dbReference type="ARBA" id="ARBA00022448"/>
    </source>
</evidence>
<keyword evidence="4 7" id="KW-0732">Signal</keyword>
<evidence type="ECO:0000256" key="2">
    <source>
        <dbReference type="ARBA" id="ARBA00005695"/>
    </source>
</evidence>
<comment type="similarity">
    <text evidence="2">Belongs to the bacterial solute-binding protein 5 family.</text>
</comment>
<dbReference type="GO" id="GO:0043190">
    <property type="term" value="C:ATP-binding cassette (ABC) transporter complex"/>
    <property type="evidence" value="ECO:0007669"/>
    <property type="project" value="InterPro"/>
</dbReference>
<dbReference type="RefSeq" id="WP_075526527.1">
    <property type="nucleotide sequence ID" value="NZ_CP017560.1"/>
</dbReference>
<dbReference type="InterPro" id="IPR023765">
    <property type="entry name" value="SBP_5_CS"/>
</dbReference>
<evidence type="ECO:0000256" key="1">
    <source>
        <dbReference type="ARBA" id="ARBA00004193"/>
    </source>
</evidence>
<dbReference type="FunFam" id="3.90.76.10:FF:000001">
    <property type="entry name" value="Oligopeptide ABC transporter substrate-binding protein"/>
    <property type="match status" value="1"/>
</dbReference>
<dbReference type="PANTHER" id="PTHR30290">
    <property type="entry name" value="PERIPLASMIC BINDING COMPONENT OF ABC TRANSPORTER"/>
    <property type="match status" value="1"/>
</dbReference>
<protein>
    <submittedName>
        <fullName evidence="9">Oligopeptide ABC transporter substrate-binding protein</fullName>
    </submittedName>
</protein>
<dbReference type="GO" id="GO:0030288">
    <property type="term" value="C:outer membrane-bounded periplasmic space"/>
    <property type="evidence" value="ECO:0007669"/>
    <property type="project" value="UniProtKB-ARBA"/>
</dbReference>
<comment type="subcellular location">
    <subcellularLocation>
        <location evidence="1">Cell membrane</location>
        <topology evidence="1">Lipid-anchor</topology>
    </subcellularLocation>
</comment>
<dbReference type="GO" id="GO:0015833">
    <property type="term" value="P:peptide transport"/>
    <property type="evidence" value="ECO:0007669"/>
    <property type="project" value="UniProtKB-KW"/>
</dbReference>
<dbReference type="Gene3D" id="3.90.76.10">
    <property type="entry name" value="Dipeptide-binding Protein, Domain 1"/>
    <property type="match status" value="1"/>
</dbReference>
<keyword evidence="5" id="KW-0571">Peptide transport</keyword>
<dbReference type="CDD" id="cd08504">
    <property type="entry name" value="PBP2_OppA"/>
    <property type="match status" value="1"/>
</dbReference>
<dbReference type="InterPro" id="IPR030678">
    <property type="entry name" value="Peptide/Ni-bd"/>
</dbReference>
<feature type="domain" description="Solute-binding protein family 5" evidence="8">
    <location>
        <begin position="97"/>
        <end position="472"/>
    </location>
</feature>
<evidence type="ECO:0000256" key="5">
    <source>
        <dbReference type="ARBA" id="ARBA00022856"/>
    </source>
</evidence>
<keyword evidence="10" id="KW-1185">Reference proteome</keyword>
<feature type="chain" id="PRO_5039164120" evidence="7">
    <location>
        <begin position="22"/>
        <end position="550"/>
    </location>
</feature>
<feature type="compositionally biased region" description="Acidic residues" evidence="6">
    <location>
        <begin position="32"/>
        <end position="44"/>
    </location>
</feature>
<sequence length="550" mass="62049">MKKWWMLLIVALMAIALVACTANEDAGKEPQKEEEETEGAEEATEEKTNKKVLYLNNGDEPTSFDPSVGFNAVSWSPLNNLMEGLTRLSEDHLAEEATAEKIEISDDGLTYTFTIREDAKWSNGDPVVAGDFVYGWLHMLNPETASPAAFLAYFIEGAEAYNNGEGAVEDVAVKAVDERTFEVVLTAPTESFLNIITNPSFFPVNEKVATDNPKWHTEADTFVGNGPFKLVEWDHDVSFAFEKNEHYWDADVVNLDRIEWAMVIDSTTEYQMYEAGELDVSGVPAELAEQLADSNELRIDDQAGLYFFRFNTSMEPFTNKKIRKAFGLSVNQEEIVEYITKNNEKPAHGFVPYGFIGPDGKEFRDTAGKLVEFSPDEAKKLLAEGMEEEGYDELPTVTLTYSTSESHQNIAVALQAKFKEVLGVEVELQNVEGSVFLAEQKEHKYQFSRSSFLQDYADPVNALESFITDSPMNRTTWSNAAYDELIQKAKNEVDEEKRWDLLVQADRLLMEEMPVFPLYYYNAVTLEKPGVVNILRHPVGYIDLKKADKK</sequence>
<dbReference type="EMBL" id="CP017560">
    <property type="protein sequence ID" value="AOV06424.1"/>
    <property type="molecule type" value="Genomic_DNA"/>
</dbReference>
<feature type="signal peptide" evidence="7">
    <location>
        <begin position="1"/>
        <end position="21"/>
    </location>
</feature>
<gene>
    <name evidence="9" type="ORF">BI350_01570</name>
</gene>
<dbReference type="PROSITE" id="PS01040">
    <property type="entry name" value="SBP_BACTERIAL_5"/>
    <property type="match status" value="1"/>
</dbReference>
<dbReference type="Gene3D" id="3.10.105.10">
    <property type="entry name" value="Dipeptide-binding Protein, Domain 3"/>
    <property type="match status" value="1"/>
</dbReference>
<dbReference type="InterPro" id="IPR000914">
    <property type="entry name" value="SBP_5_dom"/>
</dbReference>
<feature type="region of interest" description="Disordered" evidence="6">
    <location>
        <begin position="26"/>
        <end position="49"/>
    </location>
</feature>
<proteinExistence type="inferred from homology"/>
<evidence type="ECO:0000256" key="7">
    <source>
        <dbReference type="SAM" id="SignalP"/>
    </source>
</evidence>
<dbReference type="GO" id="GO:1904680">
    <property type="term" value="F:peptide transmembrane transporter activity"/>
    <property type="evidence" value="ECO:0007669"/>
    <property type="project" value="TreeGrafter"/>
</dbReference>
<evidence type="ECO:0000313" key="10">
    <source>
        <dbReference type="Proteomes" id="UP000185746"/>
    </source>
</evidence>
<dbReference type="PIRSF" id="PIRSF002741">
    <property type="entry name" value="MppA"/>
    <property type="match status" value="1"/>
</dbReference>
<name>A0A1D8JCJ6_9BACL</name>
<reference evidence="9 10" key="1">
    <citation type="submission" date="2016-09" db="EMBL/GenBank/DDBJ databases">
        <title>Complete genome sequence of the Lysinibacillus sphaericus LMG 22257, a specie of Bacillus with ureolytic activity that can effectively biodeposit calcium carbonate.</title>
        <authorList>
            <person name="Yan W."/>
        </authorList>
    </citation>
    <scope>NUCLEOTIDE SEQUENCE [LARGE SCALE GENOMIC DNA]</scope>
    <source>
        <strain evidence="9 10">LMG 22257</strain>
    </source>
</reference>